<organism evidence="8 9">
    <name type="scientific">Ruegeria marisrubri</name>
    <dbReference type="NCBI Taxonomy" id="1685379"/>
    <lineage>
        <taxon>Bacteria</taxon>
        <taxon>Pseudomonadati</taxon>
        <taxon>Pseudomonadota</taxon>
        <taxon>Alphaproteobacteria</taxon>
        <taxon>Rhodobacterales</taxon>
        <taxon>Roseobacteraceae</taxon>
        <taxon>Ruegeria</taxon>
    </lineage>
</organism>
<evidence type="ECO:0000256" key="3">
    <source>
        <dbReference type="ARBA" id="ARBA00022679"/>
    </source>
</evidence>
<dbReference type="InterPro" id="IPR003333">
    <property type="entry name" value="CMAS"/>
</dbReference>
<dbReference type="STRING" id="1685379.AVO45_14810"/>
<dbReference type="GO" id="GO:0008610">
    <property type="term" value="P:lipid biosynthetic process"/>
    <property type="evidence" value="ECO:0007669"/>
    <property type="project" value="InterPro"/>
</dbReference>
<sequence length="408" mass="46642">MWQSVLDRVLSSLIAQGALRVTYPNGETCLYGDGSAPAPEIHIHDEGLVARLCRNPELAFGEGYMDGTLTTGDSSLEDVLRVAIRNVAAGNFPPVYHWIDQVRFMLRPIQQRNTTGLARRNVAHHYDISDEFYRLMLDEDMQYSCAYFSDPGMTLEQAQAAKKAHIARKLCLKPGSHVLDIGCGWGGLALTLARDHGARVTGLTLSQNQYETARERAARAGLQDRIEIRLQDYRELDGEFDRIVSVGMLEHVGAPHYREFFTKVANLLHPDGVALIHTIGRNGPPTNQSPWLNKYIFPGGYVPSLSELVQPISYTGLWNLDIESLRLHYAMTLRCWRENFEANLDRVRAMYDDRFIRMWRFYLTICILVFEERDQTVFQFQLGHRRDAVPLTRDYLYSENDRLRDAAE</sequence>
<evidence type="ECO:0000313" key="8">
    <source>
        <dbReference type="EMBL" id="KUJ73353.1"/>
    </source>
</evidence>
<comment type="similarity">
    <text evidence="1">Belongs to the CFA/CMAS family.</text>
</comment>
<keyword evidence="3" id="KW-0808">Transferase</keyword>
<keyword evidence="5" id="KW-0443">Lipid metabolism</keyword>
<dbReference type="PIRSF" id="PIRSF003085">
    <property type="entry name" value="CMAS"/>
    <property type="match status" value="1"/>
</dbReference>
<dbReference type="AlphaFoldDB" id="A0A0X3TCD7"/>
<proteinExistence type="inferred from homology"/>
<dbReference type="PANTHER" id="PTHR43667">
    <property type="entry name" value="CYCLOPROPANE-FATTY-ACYL-PHOSPHOLIPID SYNTHASE"/>
    <property type="match status" value="1"/>
</dbReference>
<dbReference type="OrthoDB" id="9782855at2"/>
<evidence type="ECO:0000256" key="5">
    <source>
        <dbReference type="ARBA" id="ARBA00023098"/>
    </source>
</evidence>
<dbReference type="EMBL" id="LQBQ01000038">
    <property type="protein sequence ID" value="KUJ73353.1"/>
    <property type="molecule type" value="Genomic_DNA"/>
</dbReference>
<dbReference type="GO" id="GO:0008168">
    <property type="term" value="F:methyltransferase activity"/>
    <property type="evidence" value="ECO:0007669"/>
    <property type="project" value="UniProtKB-KW"/>
</dbReference>
<name>A0A0X3TCD7_9RHOB</name>
<gene>
    <name evidence="8" type="ORF">AVO45_14810</name>
</gene>
<evidence type="ECO:0000256" key="4">
    <source>
        <dbReference type="ARBA" id="ARBA00022691"/>
    </source>
</evidence>
<evidence type="ECO:0000256" key="1">
    <source>
        <dbReference type="ARBA" id="ARBA00010815"/>
    </source>
</evidence>
<evidence type="ECO:0000313" key="9">
    <source>
        <dbReference type="Proteomes" id="UP000053791"/>
    </source>
</evidence>
<dbReference type="GO" id="GO:0032259">
    <property type="term" value="P:methylation"/>
    <property type="evidence" value="ECO:0007669"/>
    <property type="project" value="UniProtKB-KW"/>
</dbReference>
<feature type="domain" description="DUF7884" evidence="7">
    <location>
        <begin position="16"/>
        <end position="86"/>
    </location>
</feature>
<keyword evidence="4" id="KW-0949">S-adenosyl-L-methionine</keyword>
<dbReference type="SUPFAM" id="SSF53335">
    <property type="entry name" value="S-adenosyl-L-methionine-dependent methyltransferases"/>
    <property type="match status" value="1"/>
</dbReference>
<dbReference type="InterPro" id="IPR029063">
    <property type="entry name" value="SAM-dependent_MTases_sf"/>
</dbReference>
<comment type="caution">
    <text evidence="8">The sequence shown here is derived from an EMBL/GenBank/DDBJ whole genome shotgun (WGS) entry which is preliminary data.</text>
</comment>
<evidence type="ECO:0000259" key="7">
    <source>
        <dbReference type="Pfam" id="PF25371"/>
    </source>
</evidence>
<dbReference type="CDD" id="cd02440">
    <property type="entry name" value="AdoMet_MTases"/>
    <property type="match status" value="1"/>
</dbReference>
<evidence type="ECO:0000256" key="2">
    <source>
        <dbReference type="ARBA" id="ARBA00022603"/>
    </source>
</evidence>
<dbReference type="Pfam" id="PF25371">
    <property type="entry name" value="DUF7884"/>
    <property type="match status" value="1"/>
</dbReference>
<protein>
    <submittedName>
        <fullName evidence="8">Cyclopropane-fatty-acyl-phospholipid synthase</fullName>
    </submittedName>
</protein>
<dbReference type="RefSeq" id="WP_068349760.1">
    <property type="nucleotide sequence ID" value="NZ_LQBQ01000038.1"/>
</dbReference>
<dbReference type="InterPro" id="IPR057206">
    <property type="entry name" value="DUF7884"/>
</dbReference>
<accession>A0A0X3TCD7</accession>
<keyword evidence="9" id="KW-1185">Reference proteome</keyword>
<reference evidence="8 9" key="1">
    <citation type="submission" date="2015-12" db="EMBL/GenBank/DDBJ databases">
        <authorList>
            <person name="Shamseldin A."/>
            <person name="Moawad H."/>
            <person name="Abd El-Rahim W.M."/>
            <person name="Sadowsky M.J."/>
        </authorList>
    </citation>
    <scope>NUCLEOTIDE SEQUENCE [LARGE SCALE GENOMIC DNA]</scope>
    <source>
        <strain evidence="8 9">ZGT118</strain>
    </source>
</reference>
<dbReference type="PANTHER" id="PTHR43667:SF1">
    <property type="entry name" value="CYCLOPROPANE-FATTY-ACYL-PHOSPHOLIPID SYNTHASE"/>
    <property type="match status" value="1"/>
</dbReference>
<evidence type="ECO:0000256" key="6">
    <source>
        <dbReference type="PIRSR" id="PIRSR003085-1"/>
    </source>
</evidence>
<keyword evidence="2" id="KW-0489">Methyltransferase</keyword>
<dbReference type="Pfam" id="PF02353">
    <property type="entry name" value="CMAS"/>
    <property type="match status" value="1"/>
</dbReference>
<dbReference type="Proteomes" id="UP000053791">
    <property type="component" value="Unassembled WGS sequence"/>
</dbReference>
<feature type="active site" evidence="6">
    <location>
        <position position="366"/>
    </location>
</feature>
<dbReference type="InterPro" id="IPR050723">
    <property type="entry name" value="CFA/CMAS"/>
</dbReference>
<dbReference type="Gene3D" id="3.40.50.150">
    <property type="entry name" value="Vaccinia Virus protein VP39"/>
    <property type="match status" value="1"/>
</dbReference>